<dbReference type="InterPro" id="IPR009051">
    <property type="entry name" value="Helical_ferredxn"/>
</dbReference>
<dbReference type="Gene3D" id="3.50.50.60">
    <property type="entry name" value="FAD/NAD(P)-binding domain"/>
    <property type="match status" value="2"/>
</dbReference>
<organism evidence="7 8">
    <name type="scientific">Candidatus Lambdaproteobacteria bacterium RIFOXYD2_FULL_56_26</name>
    <dbReference type="NCBI Taxonomy" id="1817773"/>
    <lineage>
        <taxon>Bacteria</taxon>
        <taxon>Pseudomonadati</taxon>
        <taxon>Pseudomonadota</taxon>
        <taxon>Candidatus Lambdaproteobacteria</taxon>
    </lineage>
</organism>
<dbReference type="Pfam" id="PF07992">
    <property type="entry name" value="Pyr_redox_2"/>
    <property type="match status" value="1"/>
</dbReference>
<proteinExistence type="predicted"/>
<dbReference type="InterPro" id="IPR051394">
    <property type="entry name" value="Glutamate_Synthase"/>
</dbReference>
<dbReference type="GO" id="GO:0016639">
    <property type="term" value="F:oxidoreductase activity, acting on the CH-NH2 group of donors, NAD or NADP as acceptor"/>
    <property type="evidence" value="ECO:0007669"/>
    <property type="project" value="InterPro"/>
</dbReference>
<evidence type="ECO:0000256" key="2">
    <source>
        <dbReference type="ARBA" id="ARBA00023002"/>
    </source>
</evidence>
<dbReference type="EMBL" id="MFNF01000001">
    <property type="protein sequence ID" value="OGH04949.1"/>
    <property type="molecule type" value="Genomic_DNA"/>
</dbReference>
<evidence type="ECO:0000313" key="8">
    <source>
        <dbReference type="Proteomes" id="UP000177583"/>
    </source>
</evidence>
<keyword evidence="1" id="KW-0028">Amino-acid biosynthesis</keyword>
<dbReference type="InterPro" id="IPR006005">
    <property type="entry name" value="Glut_synth_ssu1"/>
</dbReference>
<comment type="pathway">
    <text evidence="4">Amino-acid biosynthesis.</text>
</comment>
<evidence type="ECO:0000256" key="1">
    <source>
        <dbReference type="ARBA" id="ARBA00022605"/>
    </source>
</evidence>
<comment type="caution">
    <text evidence="7">The sequence shown here is derived from an EMBL/GenBank/DDBJ whole genome shotgun (WGS) entry which is preliminary data.</text>
</comment>
<dbReference type="Pfam" id="PF14691">
    <property type="entry name" value="Fer4_20"/>
    <property type="match status" value="1"/>
</dbReference>
<keyword evidence="3" id="KW-0314">Glutamate biosynthesis</keyword>
<sequence length="475" mass="52633">MGKDTGFIEFSRENPKKQPVEERVQHSKEFEGALSTRRLTTQAARCMDCGVPFCNWGCPVKNLIPEFNEYIYRDQWRNAYGTLQSTNNFPEFTGRVCPAPCESACCAGLVDEPVAIKQIELAIIERAFQEGWVKPNTPVPSTGVRIAIIGSGPAGLAAAHQLNLAGHEVTVFEKNEVLGGLLRLGIPDFKLEKHIIERRLTILKQQGIEFRTNCNVGVNFPVEQVLEDFDYVCLTGGSETPRDINIRKPGQEGVHFAMEFLTQQNRRVGGRPVEAKEILATGKHVVVIGGGDTGSDCVGTSIRQKALSVTQIEILPEPPKNRASDNPWPEYPRIARISSSQEEGCKRLYSIATKELVGDKQVKALRCAELEWFKDEQGRWASKEKPGSEFELPADLVLLAMGFLYPVKEGLLTQLGVELDDRGNVKTKNHRTSLKKVYAAGDMATGQSLVVRAIDSGRSMAHELDRDIKGYSHLS</sequence>
<gene>
    <name evidence="7" type="primary">gltD</name>
    <name evidence="7" type="ORF">A2557_08215</name>
</gene>
<dbReference type="PANTHER" id="PTHR43100:SF1">
    <property type="entry name" value="GLUTAMATE SYNTHASE [NADPH] SMALL CHAIN"/>
    <property type="match status" value="1"/>
</dbReference>
<dbReference type="InterPro" id="IPR028261">
    <property type="entry name" value="DPD_II"/>
</dbReference>
<evidence type="ECO:0000256" key="4">
    <source>
        <dbReference type="ARBA" id="ARBA00029440"/>
    </source>
</evidence>
<dbReference type="SUPFAM" id="SSF46548">
    <property type="entry name" value="alpha-helical ferredoxin"/>
    <property type="match status" value="1"/>
</dbReference>
<dbReference type="Proteomes" id="UP000177583">
    <property type="component" value="Unassembled WGS sequence"/>
</dbReference>
<name>A0A1F6H3I9_9PROT</name>
<evidence type="ECO:0000259" key="5">
    <source>
        <dbReference type="Pfam" id="PF07992"/>
    </source>
</evidence>
<accession>A0A1F6H3I9</accession>
<dbReference type="InterPro" id="IPR036188">
    <property type="entry name" value="FAD/NAD-bd_sf"/>
</dbReference>
<dbReference type="AlphaFoldDB" id="A0A1F6H3I9"/>
<dbReference type="GO" id="GO:0006537">
    <property type="term" value="P:glutamate biosynthetic process"/>
    <property type="evidence" value="ECO:0007669"/>
    <property type="project" value="UniProtKB-KW"/>
</dbReference>
<evidence type="ECO:0000259" key="6">
    <source>
        <dbReference type="Pfam" id="PF14691"/>
    </source>
</evidence>
<keyword evidence="2" id="KW-0560">Oxidoreductase</keyword>
<dbReference type="GO" id="GO:0051536">
    <property type="term" value="F:iron-sulfur cluster binding"/>
    <property type="evidence" value="ECO:0007669"/>
    <property type="project" value="InterPro"/>
</dbReference>
<dbReference type="InterPro" id="IPR023753">
    <property type="entry name" value="FAD/NAD-binding_dom"/>
</dbReference>
<feature type="domain" description="Dihydroprymidine dehydrogenase" evidence="6">
    <location>
        <begin position="24"/>
        <end position="131"/>
    </location>
</feature>
<dbReference type="NCBIfam" id="TIGR01317">
    <property type="entry name" value="GOGAT_sm_gam"/>
    <property type="match status" value="1"/>
</dbReference>
<dbReference type="Gene3D" id="1.10.1060.10">
    <property type="entry name" value="Alpha-helical ferredoxin"/>
    <property type="match status" value="1"/>
</dbReference>
<dbReference type="SUPFAM" id="SSF51971">
    <property type="entry name" value="Nucleotide-binding domain"/>
    <property type="match status" value="2"/>
</dbReference>
<dbReference type="PANTHER" id="PTHR43100">
    <property type="entry name" value="GLUTAMATE SYNTHASE [NADPH] SMALL CHAIN"/>
    <property type="match status" value="1"/>
</dbReference>
<evidence type="ECO:0000313" key="7">
    <source>
        <dbReference type="EMBL" id="OGH04949.1"/>
    </source>
</evidence>
<reference evidence="7 8" key="1">
    <citation type="journal article" date="2016" name="Nat. Commun.">
        <title>Thousands of microbial genomes shed light on interconnected biogeochemical processes in an aquifer system.</title>
        <authorList>
            <person name="Anantharaman K."/>
            <person name="Brown C.T."/>
            <person name="Hug L.A."/>
            <person name="Sharon I."/>
            <person name="Castelle C.J."/>
            <person name="Probst A.J."/>
            <person name="Thomas B.C."/>
            <person name="Singh A."/>
            <person name="Wilkins M.J."/>
            <person name="Karaoz U."/>
            <person name="Brodie E.L."/>
            <person name="Williams K.H."/>
            <person name="Hubbard S.S."/>
            <person name="Banfield J.F."/>
        </authorList>
    </citation>
    <scope>NUCLEOTIDE SEQUENCE [LARGE SCALE GENOMIC DNA]</scope>
</reference>
<protein>
    <submittedName>
        <fullName evidence="7">Glutamate synthase</fullName>
    </submittedName>
</protein>
<feature type="domain" description="FAD/NAD(P)-binding" evidence="5">
    <location>
        <begin position="145"/>
        <end position="457"/>
    </location>
</feature>
<dbReference type="PRINTS" id="PR00419">
    <property type="entry name" value="ADXRDTASE"/>
</dbReference>
<evidence type="ECO:0000256" key="3">
    <source>
        <dbReference type="ARBA" id="ARBA00023164"/>
    </source>
</evidence>